<dbReference type="Pfam" id="PF01547">
    <property type="entry name" value="SBP_bac_1"/>
    <property type="match status" value="1"/>
</dbReference>
<accession>A0ABV5HPU7</accession>
<comment type="function">
    <text evidence="5">Part of a binding-protein-dependent transport system for a sugar.</text>
</comment>
<keyword evidence="4 7" id="KW-0732">Signal</keyword>
<name>A0ABV5HPU7_9VIBR</name>
<sequence length="411" mass="45924">MQRLFPIILLAFISNSALANTEILHWWTSPGEQAALHVLEQQLNDHNISYTPSAVIGGGGDTAMMVLQARALAGNAPDIVQLEGPNIKAWDDIGLLYSLNSIAKDEHWDEKFYPLSVNINKTSHGYVALPLSLHRLNWLWVNQRLLKRLQLSVPTNWTDMLEVMEKAKNAGVQPLALGARQWQVNQLFESIVIGTGGVDFYLSTLVDLDVKKINSAQMRYALNVFRRISKITGQTLPNMDWDTATKQLIDDKALFQIGGDWILGDLLAQQIAVPNHIGCYSAPSAVNSYLYNMDSLIFVKSKHFEHSTAINIAKALADKAFQTQFNRSKGSIPSRRDIAIDDFNDCQKKSYDDFHYAINNGLAIPSMTDSMAINPVAQQAINSEIYRFFRNSAVSDNDVITRIISIAESNE</sequence>
<reference evidence="8 9" key="1">
    <citation type="submission" date="2024-09" db="EMBL/GenBank/DDBJ databases">
        <authorList>
            <person name="Sun Q."/>
            <person name="Mori K."/>
        </authorList>
    </citation>
    <scope>NUCLEOTIDE SEQUENCE [LARGE SCALE GENOMIC DNA]</scope>
    <source>
        <strain evidence="8 9">CECT 8064</strain>
    </source>
</reference>
<dbReference type="PANTHER" id="PTHR43649:SF28">
    <property type="entry name" value="BINDING PROTEIN COMPONENT OF ABC SUGAR TRANSPORTER-RELATED"/>
    <property type="match status" value="1"/>
</dbReference>
<gene>
    <name evidence="8" type="ORF">ACFFUV_14990</name>
</gene>
<dbReference type="RefSeq" id="WP_390194358.1">
    <property type="nucleotide sequence ID" value="NZ_JBHMEP010000004.1"/>
</dbReference>
<keyword evidence="3" id="KW-0813">Transport</keyword>
<comment type="subcellular location">
    <subcellularLocation>
        <location evidence="1">Periplasm</location>
    </subcellularLocation>
</comment>
<dbReference type="Proteomes" id="UP001589645">
    <property type="component" value="Unassembled WGS sequence"/>
</dbReference>
<evidence type="ECO:0000313" key="9">
    <source>
        <dbReference type="Proteomes" id="UP001589645"/>
    </source>
</evidence>
<evidence type="ECO:0000256" key="4">
    <source>
        <dbReference type="ARBA" id="ARBA00022729"/>
    </source>
</evidence>
<evidence type="ECO:0000256" key="2">
    <source>
        <dbReference type="ARBA" id="ARBA00008520"/>
    </source>
</evidence>
<protein>
    <recommendedName>
        <fullName evidence="6">Probable sugar-binding periplasmic protein</fullName>
    </recommendedName>
</protein>
<feature type="signal peptide" evidence="7">
    <location>
        <begin position="1"/>
        <end position="19"/>
    </location>
</feature>
<keyword evidence="9" id="KW-1185">Reference proteome</keyword>
<evidence type="ECO:0000256" key="6">
    <source>
        <dbReference type="ARBA" id="ARBA00049753"/>
    </source>
</evidence>
<comment type="similarity">
    <text evidence="2">Belongs to the bacterial solute-binding protein 1 family.</text>
</comment>
<proteinExistence type="inferred from homology"/>
<dbReference type="Gene3D" id="3.40.190.10">
    <property type="entry name" value="Periplasmic binding protein-like II"/>
    <property type="match status" value="2"/>
</dbReference>
<feature type="chain" id="PRO_5047459224" description="Probable sugar-binding periplasmic protein" evidence="7">
    <location>
        <begin position="20"/>
        <end position="411"/>
    </location>
</feature>
<comment type="caution">
    <text evidence="8">The sequence shown here is derived from an EMBL/GenBank/DDBJ whole genome shotgun (WGS) entry which is preliminary data.</text>
</comment>
<dbReference type="SUPFAM" id="SSF53850">
    <property type="entry name" value="Periplasmic binding protein-like II"/>
    <property type="match status" value="1"/>
</dbReference>
<dbReference type="EMBL" id="JBHMEP010000004">
    <property type="protein sequence ID" value="MFB9136278.1"/>
    <property type="molecule type" value="Genomic_DNA"/>
</dbReference>
<evidence type="ECO:0000256" key="7">
    <source>
        <dbReference type="SAM" id="SignalP"/>
    </source>
</evidence>
<evidence type="ECO:0000256" key="5">
    <source>
        <dbReference type="ARBA" id="ARBA00049629"/>
    </source>
</evidence>
<organism evidence="8 9">
    <name type="scientific">Vibrio olivae</name>
    <dbReference type="NCBI Taxonomy" id="1243002"/>
    <lineage>
        <taxon>Bacteria</taxon>
        <taxon>Pseudomonadati</taxon>
        <taxon>Pseudomonadota</taxon>
        <taxon>Gammaproteobacteria</taxon>
        <taxon>Vibrionales</taxon>
        <taxon>Vibrionaceae</taxon>
        <taxon>Vibrio</taxon>
    </lineage>
</organism>
<dbReference type="InterPro" id="IPR006059">
    <property type="entry name" value="SBP"/>
</dbReference>
<evidence type="ECO:0000256" key="1">
    <source>
        <dbReference type="ARBA" id="ARBA00004418"/>
    </source>
</evidence>
<dbReference type="PANTHER" id="PTHR43649">
    <property type="entry name" value="ARABINOSE-BINDING PROTEIN-RELATED"/>
    <property type="match status" value="1"/>
</dbReference>
<evidence type="ECO:0000256" key="3">
    <source>
        <dbReference type="ARBA" id="ARBA00022448"/>
    </source>
</evidence>
<dbReference type="InterPro" id="IPR050490">
    <property type="entry name" value="Bact_solute-bd_prot1"/>
</dbReference>
<evidence type="ECO:0000313" key="8">
    <source>
        <dbReference type="EMBL" id="MFB9136278.1"/>
    </source>
</evidence>